<evidence type="ECO:0000313" key="4">
    <source>
        <dbReference type="Proteomes" id="UP000265775"/>
    </source>
</evidence>
<evidence type="ECO:0000256" key="1">
    <source>
        <dbReference type="SAM" id="MobiDB-lite"/>
    </source>
</evidence>
<feature type="region of interest" description="Disordered" evidence="1">
    <location>
        <begin position="1"/>
        <end position="25"/>
    </location>
</feature>
<accession>A0A395XU38</accession>
<dbReference type="EMBL" id="QSAR01000022">
    <property type="protein sequence ID" value="RGW62860.1"/>
    <property type="molecule type" value="Genomic_DNA"/>
</dbReference>
<dbReference type="Proteomes" id="UP000265775">
    <property type="component" value="Unassembled WGS sequence"/>
</dbReference>
<comment type="caution">
    <text evidence="3">The sequence shown here is derived from an EMBL/GenBank/DDBJ whole genome shotgun (WGS) entry which is preliminary data.</text>
</comment>
<organism evidence="3 4">
    <name type="scientific">Bifidobacterium longum</name>
    <dbReference type="NCBI Taxonomy" id="216816"/>
    <lineage>
        <taxon>Bacteria</taxon>
        <taxon>Bacillati</taxon>
        <taxon>Actinomycetota</taxon>
        <taxon>Actinomycetes</taxon>
        <taxon>Bifidobacteriales</taxon>
        <taxon>Bifidobacteriaceae</taxon>
        <taxon>Bifidobacterium</taxon>
    </lineage>
</organism>
<sequence>MDDETTTMRPVRMSGGTRRRRRMRRADPDMRVLRRCRTLMLAITPMWWIMWGVFLASATMPATMRAGIGLIVLTAGLLAPAPIIRYTRETGKRRGRPASKEWNPT</sequence>
<dbReference type="RefSeq" id="WP_117773439.1">
    <property type="nucleotide sequence ID" value="NZ_QSAM01000017.1"/>
</dbReference>
<feature type="transmembrane region" description="Helical" evidence="2">
    <location>
        <begin position="39"/>
        <end position="60"/>
    </location>
</feature>
<keyword evidence="2" id="KW-0812">Transmembrane</keyword>
<proteinExistence type="predicted"/>
<keyword evidence="2" id="KW-1133">Transmembrane helix</keyword>
<keyword evidence="2" id="KW-0472">Membrane</keyword>
<dbReference type="AlphaFoldDB" id="A0A395XU38"/>
<evidence type="ECO:0000313" key="3">
    <source>
        <dbReference type="EMBL" id="RGW62860.1"/>
    </source>
</evidence>
<evidence type="ECO:0000256" key="2">
    <source>
        <dbReference type="SAM" id="Phobius"/>
    </source>
</evidence>
<reference evidence="3 4" key="1">
    <citation type="submission" date="2018-08" db="EMBL/GenBank/DDBJ databases">
        <title>A genome reference for cultivated species of the human gut microbiota.</title>
        <authorList>
            <person name="Zou Y."/>
            <person name="Xue W."/>
            <person name="Luo G."/>
        </authorList>
    </citation>
    <scope>NUCLEOTIDE SEQUENCE [LARGE SCALE GENOMIC DNA]</scope>
    <source>
        <strain evidence="3 4">AF11-12</strain>
    </source>
</reference>
<feature type="transmembrane region" description="Helical" evidence="2">
    <location>
        <begin position="66"/>
        <end position="86"/>
    </location>
</feature>
<protein>
    <submittedName>
        <fullName evidence="3">Uncharacterized protein</fullName>
    </submittedName>
</protein>
<gene>
    <name evidence="3" type="ORF">DWV59_11495</name>
</gene>
<name>A0A395XU38_BIFLN</name>